<keyword evidence="4" id="KW-1185">Reference proteome</keyword>
<dbReference type="PANTHER" id="PTHR43520:SF8">
    <property type="entry name" value="P-TYPE CU(+) TRANSPORTER"/>
    <property type="match status" value="1"/>
</dbReference>
<evidence type="ECO:0000313" key="4">
    <source>
        <dbReference type="Proteomes" id="UP001515100"/>
    </source>
</evidence>
<proteinExistence type="predicted"/>
<name>A0A641ASD6_9ACTN</name>
<dbReference type="GO" id="GO:0000166">
    <property type="term" value="F:nucleotide binding"/>
    <property type="evidence" value="ECO:0007669"/>
    <property type="project" value="InterPro"/>
</dbReference>
<feature type="transmembrane region" description="Helical" evidence="2">
    <location>
        <begin position="96"/>
        <end position="118"/>
    </location>
</feature>
<dbReference type="Proteomes" id="UP001515100">
    <property type="component" value="Unassembled WGS sequence"/>
</dbReference>
<dbReference type="GO" id="GO:0055070">
    <property type="term" value="P:copper ion homeostasis"/>
    <property type="evidence" value="ECO:0007669"/>
    <property type="project" value="TreeGrafter"/>
</dbReference>
<dbReference type="PANTHER" id="PTHR43520">
    <property type="entry name" value="ATP7, ISOFORM B"/>
    <property type="match status" value="1"/>
</dbReference>
<feature type="transmembrane region" description="Helical" evidence="2">
    <location>
        <begin position="6"/>
        <end position="25"/>
    </location>
</feature>
<reference evidence="3" key="1">
    <citation type="submission" date="2019-09" db="EMBL/GenBank/DDBJ databases">
        <authorList>
            <person name="Li J."/>
        </authorList>
    </citation>
    <scope>NUCLEOTIDE SEQUENCE [LARGE SCALE GENOMIC DNA]</scope>
    <source>
        <strain evidence="3">NRBC 14897</strain>
    </source>
</reference>
<evidence type="ECO:0000256" key="2">
    <source>
        <dbReference type="SAM" id="Phobius"/>
    </source>
</evidence>
<dbReference type="GO" id="GO:0005507">
    <property type="term" value="F:copper ion binding"/>
    <property type="evidence" value="ECO:0007669"/>
    <property type="project" value="TreeGrafter"/>
</dbReference>
<sequence>MERSVWEPLLLVATTLLAVGLPWRAHLSAVRAPQQWLAVPDALVSLTIVAATTWAVIALLDGRSPTQVLPAVATAVLAAGADVVRSRCGLSPRTPVLPMWFVPAALAVAAAGAAWWAVADGPMDAARVGVLALVMAVPAAALLSVPLAFATGASRAKKAGVRIADLETLEAATVVDTLVLAKDGTVTTGDLTVVSVDPVEPDHDRNLRWFAGALAKASDHRVDRAVATLSARGQLTGVELVDGVGVLGSVDRHPVRVGVPQWIGIETTPTIWTTVGVEVDGRTLGSITVADDVRPDLTRDIGRLRSLGLDLVLVSDDTDERTRHVAGLAGIDAVHVTADPASVVRDLVADGRHVATVGLSRSDGASLGITVAADPDDSPASTIVADDCSPARVADALALARSTAARIRRVRTVTAVLGLVGAAVAATGIAGPVIAAAVAVGICVVAAAIATSA</sequence>
<dbReference type="OrthoDB" id="3748306at2"/>
<keyword evidence="2" id="KW-0472">Membrane</keyword>
<gene>
    <name evidence="3" type="ORF">ESP62_002770</name>
</gene>
<organism evidence="3 4">
    <name type="scientific">Aeromicrobium fastidiosum</name>
    <dbReference type="NCBI Taxonomy" id="52699"/>
    <lineage>
        <taxon>Bacteria</taxon>
        <taxon>Bacillati</taxon>
        <taxon>Actinomycetota</taxon>
        <taxon>Actinomycetes</taxon>
        <taxon>Propionibacteriales</taxon>
        <taxon>Nocardioidaceae</taxon>
        <taxon>Aeromicrobium</taxon>
    </lineage>
</organism>
<dbReference type="GO" id="GO:0043682">
    <property type="term" value="F:P-type divalent copper transporter activity"/>
    <property type="evidence" value="ECO:0007669"/>
    <property type="project" value="TreeGrafter"/>
</dbReference>
<protein>
    <submittedName>
        <fullName evidence="3">Cation-translocating P-type ATPase</fullName>
    </submittedName>
</protein>
<accession>A0A641ASD6</accession>
<dbReference type="GO" id="GO:0016020">
    <property type="term" value="C:membrane"/>
    <property type="evidence" value="ECO:0007669"/>
    <property type="project" value="TreeGrafter"/>
</dbReference>
<dbReference type="InterPro" id="IPR036412">
    <property type="entry name" value="HAD-like_sf"/>
</dbReference>
<feature type="transmembrane region" description="Helical" evidence="2">
    <location>
        <begin position="130"/>
        <end position="150"/>
    </location>
</feature>
<keyword evidence="2" id="KW-0812">Transmembrane</keyword>
<dbReference type="AlphaFoldDB" id="A0A641ASD6"/>
<evidence type="ECO:0000313" key="3">
    <source>
        <dbReference type="EMBL" id="KAA1380143.1"/>
    </source>
</evidence>
<evidence type="ECO:0000256" key="1">
    <source>
        <dbReference type="ARBA" id="ARBA00022967"/>
    </source>
</evidence>
<dbReference type="InterPro" id="IPR023299">
    <property type="entry name" value="ATPase_P-typ_cyto_dom_N"/>
</dbReference>
<feature type="transmembrane region" description="Helical" evidence="2">
    <location>
        <begin position="416"/>
        <end position="449"/>
    </location>
</feature>
<feature type="transmembrane region" description="Helical" evidence="2">
    <location>
        <begin position="37"/>
        <end position="60"/>
    </location>
</feature>
<dbReference type="SUPFAM" id="SSF56784">
    <property type="entry name" value="HAD-like"/>
    <property type="match status" value="1"/>
</dbReference>
<comment type="caution">
    <text evidence="3">The sequence shown here is derived from an EMBL/GenBank/DDBJ whole genome shotgun (WGS) entry which is preliminary data.</text>
</comment>
<dbReference type="Gene3D" id="3.40.1110.10">
    <property type="entry name" value="Calcium-transporting ATPase, cytoplasmic domain N"/>
    <property type="match status" value="1"/>
</dbReference>
<keyword evidence="1" id="KW-1278">Translocase</keyword>
<dbReference type="InterPro" id="IPR023214">
    <property type="entry name" value="HAD_sf"/>
</dbReference>
<dbReference type="EMBL" id="SDPP02000001">
    <property type="protein sequence ID" value="KAA1380143.1"/>
    <property type="molecule type" value="Genomic_DNA"/>
</dbReference>
<dbReference type="RefSeq" id="WP_129180326.1">
    <property type="nucleotide sequence ID" value="NZ_JAGIOG010000001.1"/>
</dbReference>
<dbReference type="Gene3D" id="3.40.50.1000">
    <property type="entry name" value="HAD superfamily/HAD-like"/>
    <property type="match status" value="1"/>
</dbReference>
<keyword evidence="2" id="KW-1133">Transmembrane helix</keyword>